<evidence type="ECO:0000256" key="1">
    <source>
        <dbReference type="SAM" id="Phobius"/>
    </source>
</evidence>
<keyword evidence="1" id="KW-0472">Membrane</keyword>
<protein>
    <submittedName>
        <fullName evidence="2">Uncharacterized protein</fullName>
    </submittedName>
</protein>
<keyword evidence="3" id="KW-1185">Reference proteome</keyword>
<dbReference type="Proteomes" id="UP000276133">
    <property type="component" value="Unassembled WGS sequence"/>
</dbReference>
<comment type="caution">
    <text evidence="2">The sequence shown here is derived from an EMBL/GenBank/DDBJ whole genome shotgun (WGS) entry which is preliminary data.</text>
</comment>
<keyword evidence="1" id="KW-0812">Transmembrane</keyword>
<organism evidence="2 3">
    <name type="scientific">Brachionus plicatilis</name>
    <name type="common">Marine rotifer</name>
    <name type="synonym">Brachionus muelleri</name>
    <dbReference type="NCBI Taxonomy" id="10195"/>
    <lineage>
        <taxon>Eukaryota</taxon>
        <taxon>Metazoa</taxon>
        <taxon>Spiralia</taxon>
        <taxon>Gnathifera</taxon>
        <taxon>Rotifera</taxon>
        <taxon>Eurotatoria</taxon>
        <taxon>Monogononta</taxon>
        <taxon>Pseudotrocha</taxon>
        <taxon>Ploima</taxon>
        <taxon>Brachionidae</taxon>
        <taxon>Brachionus</taxon>
    </lineage>
</organism>
<keyword evidence="1" id="KW-1133">Transmembrane helix</keyword>
<evidence type="ECO:0000313" key="3">
    <source>
        <dbReference type="Proteomes" id="UP000276133"/>
    </source>
</evidence>
<dbReference type="AlphaFoldDB" id="A0A3M7RMW0"/>
<evidence type="ECO:0000313" key="2">
    <source>
        <dbReference type="EMBL" id="RNA24864.1"/>
    </source>
</evidence>
<sequence length="383" mass="45069">MIRHMQSLKVRYRYRFAIGFESKSIILDKFLNRLVVRYPKNFVLVGTFSSFVVVPKIFPFVKSMLEGELSKSVKVLEMLFWKEKTVVLSQIYNYCYEKLFLHISNNFTGLRYRRLRKSPILTDYQKLFQNFEFTNYIFVDETTIRLSERPIYHLKYPAKYPANIPSTSKYEGKLNIWAGISFKGATNFAASNYDLDFKTTPGQRPKASFSIVIKVVIERNGDWSKIILGCDQKISIKSKNVKILKKINFFVFKKKDILKFKYENKLDMICQLALGYASTNFADTSHLSLSLLHDYEIGLIFCLIDKPKNSLKYSCTFKALRYSGDFQNEKFLGFELKQEKQRIFASFQLEQYMGHVENISSEKNYLRVYNKTEGDLFDNKIYK</sequence>
<gene>
    <name evidence="2" type="ORF">BpHYR1_040666</name>
</gene>
<name>A0A3M7RMW0_BRAPC</name>
<accession>A0A3M7RMW0</accession>
<dbReference type="EMBL" id="REGN01003036">
    <property type="protein sequence ID" value="RNA24864.1"/>
    <property type="molecule type" value="Genomic_DNA"/>
</dbReference>
<reference evidence="2 3" key="1">
    <citation type="journal article" date="2018" name="Sci. Rep.">
        <title>Genomic signatures of local adaptation to the degree of environmental predictability in rotifers.</title>
        <authorList>
            <person name="Franch-Gras L."/>
            <person name="Hahn C."/>
            <person name="Garcia-Roger E.M."/>
            <person name="Carmona M.J."/>
            <person name="Serra M."/>
            <person name="Gomez A."/>
        </authorList>
    </citation>
    <scope>NUCLEOTIDE SEQUENCE [LARGE SCALE GENOMIC DNA]</scope>
    <source>
        <strain evidence="2">HYR1</strain>
    </source>
</reference>
<proteinExistence type="predicted"/>
<feature type="transmembrane region" description="Helical" evidence="1">
    <location>
        <begin position="42"/>
        <end position="61"/>
    </location>
</feature>